<dbReference type="InterPro" id="IPR015943">
    <property type="entry name" value="WD40/YVTN_repeat-like_dom_sf"/>
</dbReference>
<reference evidence="2 3" key="1">
    <citation type="submission" date="2016-11" db="EMBL/GenBank/DDBJ databases">
        <authorList>
            <person name="Jaros S."/>
            <person name="Januszkiewicz K."/>
            <person name="Wedrychowicz H."/>
        </authorList>
    </citation>
    <scope>NUCLEOTIDE SEQUENCE [LARGE SCALE GENOMIC DNA]</scope>
    <source>
        <strain evidence="2 3">DSM 21425</strain>
    </source>
</reference>
<organism evidence="2 3">
    <name type="scientific">Mesonia phycicola</name>
    <dbReference type="NCBI Taxonomy" id="579105"/>
    <lineage>
        <taxon>Bacteria</taxon>
        <taxon>Pseudomonadati</taxon>
        <taxon>Bacteroidota</taxon>
        <taxon>Flavobacteriia</taxon>
        <taxon>Flavobacteriales</taxon>
        <taxon>Flavobacteriaceae</taxon>
        <taxon>Mesonia</taxon>
    </lineage>
</organism>
<evidence type="ECO:0000313" key="3">
    <source>
        <dbReference type="Proteomes" id="UP000184225"/>
    </source>
</evidence>
<name>A0A1M6HLP4_9FLAO</name>
<dbReference type="SUPFAM" id="SSF63829">
    <property type="entry name" value="Calcium-dependent phosphotriesterase"/>
    <property type="match status" value="1"/>
</dbReference>
<feature type="signal peptide" evidence="1">
    <location>
        <begin position="1"/>
        <end position="18"/>
    </location>
</feature>
<evidence type="ECO:0000256" key="1">
    <source>
        <dbReference type="SAM" id="SignalP"/>
    </source>
</evidence>
<evidence type="ECO:0000313" key="2">
    <source>
        <dbReference type="EMBL" id="SHJ23099.1"/>
    </source>
</evidence>
<gene>
    <name evidence="2" type="ORF">SAMN04488096_1144</name>
</gene>
<dbReference type="AlphaFoldDB" id="A0A1M6HLP4"/>
<keyword evidence="1" id="KW-0732">Signal</keyword>
<dbReference type="Gene3D" id="2.130.10.10">
    <property type="entry name" value="YVTN repeat-like/Quinoprotein amine dehydrogenase"/>
    <property type="match status" value="2"/>
</dbReference>
<keyword evidence="3" id="KW-1185">Reference proteome</keyword>
<evidence type="ECO:0008006" key="4">
    <source>
        <dbReference type="Google" id="ProtNLM"/>
    </source>
</evidence>
<dbReference type="Proteomes" id="UP000184225">
    <property type="component" value="Unassembled WGS sequence"/>
</dbReference>
<dbReference type="STRING" id="579105.SAMN04488096_1144"/>
<protein>
    <recommendedName>
        <fullName evidence="4">Two component regulator propeller</fullName>
    </recommendedName>
</protein>
<proteinExistence type="predicted"/>
<dbReference type="EMBL" id="FQYY01000014">
    <property type="protein sequence ID" value="SHJ23099.1"/>
    <property type="molecule type" value="Genomic_DNA"/>
</dbReference>
<sequence length="487" mass="56227">MKLPFFILLVGITFSLNAQNLFPVKLDNCRTDKFCLDCGDTKAGYQEKEFLKLQEKLNDELKLDGIKGAIMFQVLVNSKGRACVLSHTDQSKNFITQKLIKELNRFKNWTPAITNGKIEEKSSINIIFKVDNNKITGQIERVDKKAFEKSFDKPNSPEIYNENYIYKNENLSNYEITVWNSKNSNLPNNWNDHISIDKNGLIWLTVNQGLVTFDGSEFKNAEQNITDKGKYFAYYELATDNNNVKWVYAKNNIYSYDNDKWVKYDSTQIGINSAYNIVNNPQTGELFFCSKNGITILKDGKWSKIDKNLYKDLPGNRVAFAKRDSKNRIWIGTYDGTAMIDENNHVTNFEKSSTVLKGKCITSMDEDENGNLYFTLYEFDRKNKKQVNNDEGIAIRDVDGNFKQFTTENSGMPFNHSNCVLYDKNEKVLWISTDRAGLVRYDLNDGWENYHTENSEIPTSYISTMTFDNNGDLYLATRQGLVKIKRK</sequence>
<accession>A0A1M6HLP4</accession>
<feature type="chain" id="PRO_5009918150" description="Two component regulator propeller" evidence="1">
    <location>
        <begin position="19"/>
        <end position="487"/>
    </location>
</feature>